<reference evidence="1 2" key="1">
    <citation type="journal article" date="2023" name="Sci. Data">
        <title>Genome assembly of the Korean intertidal mud-creeper Batillaria attramentaria.</title>
        <authorList>
            <person name="Patra A.K."/>
            <person name="Ho P.T."/>
            <person name="Jun S."/>
            <person name="Lee S.J."/>
            <person name="Kim Y."/>
            <person name="Won Y.J."/>
        </authorList>
    </citation>
    <scope>NUCLEOTIDE SEQUENCE [LARGE SCALE GENOMIC DNA]</scope>
    <source>
        <strain evidence="1">Wonlab-2016</strain>
    </source>
</reference>
<dbReference type="EMBL" id="JACVVK020000149">
    <property type="protein sequence ID" value="KAK7488544.1"/>
    <property type="molecule type" value="Genomic_DNA"/>
</dbReference>
<dbReference type="Proteomes" id="UP001519460">
    <property type="component" value="Unassembled WGS sequence"/>
</dbReference>
<keyword evidence="2" id="KW-1185">Reference proteome</keyword>
<evidence type="ECO:0000313" key="2">
    <source>
        <dbReference type="Proteomes" id="UP001519460"/>
    </source>
</evidence>
<protein>
    <submittedName>
        <fullName evidence="1">Uncharacterized protein</fullName>
    </submittedName>
</protein>
<evidence type="ECO:0000313" key="1">
    <source>
        <dbReference type="EMBL" id="KAK7488544.1"/>
    </source>
</evidence>
<sequence>MAACTPRANAGGNEENLDAITSQLKNEQFEILTSRVGQKRSKGRPSHKDKINVAVTNQLLLQLHLIRQETGCQLSALQALFGLGQRSLQICV</sequence>
<dbReference type="AlphaFoldDB" id="A0ABD0KNA6"/>
<accession>A0ABD0KNA6</accession>
<proteinExistence type="predicted"/>
<organism evidence="1 2">
    <name type="scientific">Batillaria attramentaria</name>
    <dbReference type="NCBI Taxonomy" id="370345"/>
    <lineage>
        <taxon>Eukaryota</taxon>
        <taxon>Metazoa</taxon>
        <taxon>Spiralia</taxon>
        <taxon>Lophotrochozoa</taxon>
        <taxon>Mollusca</taxon>
        <taxon>Gastropoda</taxon>
        <taxon>Caenogastropoda</taxon>
        <taxon>Sorbeoconcha</taxon>
        <taxon>Cerithioidea</taxon>
        <taxon>Batillariidae</taxon>
        <taxon>Batillaria</taxon>
    </lineage>
</organism>
<comment type="caution">
    <text evidence="1">The sequence shown here is derived from an EMBL/GenBank/DDBJ whole genome shotgun (WGS) entry which is preliminary data.</text>
</comment>
<gene>
    <name evidence="1" type="ORF">BaRGS_00020161</name>
</gene>
<name>A0ABD0KNA6_9CAEN</name>